<evidence type="ECO:0000256" key="3">
    <source>
        <dbReference type="ARBA" id="ARBA00022512"/>
    </source>
</evidence>
<dbReference type="InterPro" id="IPR000743">
    <property type="entry name" value="Glyco_hydro_28"/>
</dbReference>
<evidence type="ECO:0000256" key="6">
    <source>
        <dbReference type="ARBA" id="ARBA00023295"/>
    </source>
</evidence>
<keyword evidence="5 9" id="KW-0378">Hydrolase</keyword>
<keyword evidence="4" id="KW-0964">Secreted</keyword>
<dbReference type="Proteomes" id="UP000594261">
    <property type="component" value="Chromosome 8"/>
</dbReference>
<evidence type="ECO:0000256" key="1">
    <source>
        <dbReference type="ARBA" id="ARBA00004191"/>
    </source>
</evidence>
<organism evidence="10 11">
    <name type="scientific">Quercus lobata</name>
    <name type="common">Valley oak</name>
    <dbReference type="NCBI Taxonomy" id="97700"/>
    <lineage>
        <taxon>Eukaryota</taxon>
        <taxon>Viridiplantae</taxon>
        <taxon>Streptophyta</taxon>
        <taxon>Embryophyta</taxon>
        <taxon>Tracheophyta</taxon>
        <taxon>Spermatophyta</taxon>
        <taxon>Magnoliopsida</taxon>
        <taxon>eudicotyledons</taxon>
        <taxon>Gunneridae</taxon>
        <taxon>Pentapetalae</taxon>
        <taxon>rosids</taxon>
        <taxon>fabids</taxon>
        <taxon>Fagales</taxon>
        <taxon>Fagaceae</taxon>
        <taxon>Quercus</taxon>
    </lineage>
</organism>
<reference evidence="10 11" key="1">
    <citation type="journal article" date="2016" name="G3 (Bethesda)">
        <title>First Draft Assembly and Annotation of the Genome of a California Endemic Oak Quercus lobata Nee (Fagaceae).</title>
        <authorList>
            <person name="Sork V.L."/>
            <person name="Fitz-Gibbon S.T."/>
            <person name="Puiu D."/>
            <person name="Crepeau M."/>
            <person name="Gugger P.F."/>
            <person name="Sherman R."/>
            <person name="Stevens K."/>
            <person name="Langley C.H."/>
            <person name="Pellegrini M."/>
            <person name="Salzberg S.L."/>
        </authorList>
    </citation>
    <scope>NUCLEOTIDE SEQUENCE [LARGE SCALE GENOMIC DNA]</scope>
    <source>
        <strain evidence="10 11">cv. SW786</strain>
    </source>
</reference>
<dbReference type="OMA" id="IYMENVH"/>
<dbReference type="SUPFAM" id="SSF51126">
    <property type="entry name" value="Pectin lyase-like"/>
    <property type="match status" value="1"/>
</dbReference>
<proteinExistence type="inferred from homology"/>
<evidence type="ECO:0000256" key="5">
    <source>
        <dbReference type="ARBA" id="ARBA00022801"/>
    </source>
</evidence>
<dbReference type="InterPro" id="IPR012334">
    <property type="entry name" value="Pectin_lyas_fold"/>
</dbReference>
<evidence type="ECO:0000313" key="11">
    <source>
        <dbReference type="Proteomes" id="UP000594261"/>
    </source>
</evidence>
<protein>
    <recommendedName>
        <fullName evidence="12">Exopolygalacturonase</fullName>
    </recommendedName>
</protein>
<evidence type="ECO:0000256" key="2">
    <source>
        <dbReference type="ARBA" id="ARBA00008834"/>
    </source>
</evidence>
<keyword evidence="3" id="KW-0134">Cell wall</keyword>
<sequence>MVFNVMNYGAVADGNTDNSKVFEYVFNKACQSEGINLVLIPRGTYMLWPIMLKGPCKGQVEFQIKGTLKAPTDKASTVNVYYWIAFQYIDQLILTGGGKLDGQGLAAWNVYSCNVDPNCKALPISLRLDFVTNSRISHLSSINSKSAHVNVFACEHVRFDHIHIIAPKDSPNTDGIHIGSSSNIDIFNSIIATGDDCVSLSPGSKDINIQDVKCGPGHGISVGSLGGVPNEEDVSGLTVTHSTFIGTQNGLRVKTWAMPYSNNVFNLTFENIIMENVDNPIIIDQQYCPLRNCKKGDSQVQIRDVKFRNITGTSSSKIAVAFDCSKSKPCENIELNNINLTYNGAGGPATSLCSNAKGHFNLRGHVMACLLCLSCSDYDGPSYVCNPVLESTLLFPSISEITQYRAPIGFGYDPLNDEY</sequence>
<dbReference type="Gene3D" id="2.160.20.10">
    <property type="entry name" value="Single-stranded right-handed beta-helix, Pectin lyase-like"/>
    <property type="match status" value="1"/>
</dbReference>
<dbReference type="Gramene" id="QL08p008487:mrna">
    <property type="protein sequence ID" value="QL08p008487:mrna"/>
    <property type="gene ID" value="QL08p008487"/>
</dbReference>
<evidence type="ECO:0000256" key="8">
    <source>
        <dbReference type="PROSITE-ProRule" id="PRU10052"/>
    </source>
</evidence>
<dbReference type="AlphaFoldDB" id="A0A7N2M909"/>
<reference evidence="10" key="2">
    <citation type="submission" date="2021-01" db="UniProtKB">
        <authorList>
            <consortium name="EnsemblPlants"/>
        </authorList>
    </citation>
    <scope>IDENTIFICATION</scope>
</reference>
<accession>A0A7N2M909</accession>
<dbReference type="GO" id="GO:0071555">
    <property type="term" value="P:cell wall organization"/>
    <property type="evidence" value="ECO:0007669"/>
    <property type="project" value="UniProtKB-KW"/>
</dbReference>
<comment type="subcellular location">
    <subcellularLocation>
        <location evidence="1">Secreted</location>
        <location evidence="1">Cell wall</location>
    </subcellularLocation>
</comment>
<dbReference type="GO" id="GO:0004650">
    <property type="term" value="F:polygalacturonase activity"/>
    <property type="evidence" value="ECO:0007669"/>
    <property type="project" value="InterPro"/>
</dbReference>
<keyword evidence="11" id="KW-1185">Reference proteome</keyword>
<evidence type="ECO:0000313" key="10">
    <source>
        <dbReference type="EnsemblPlants" id="QL08p008487:mrna"/>
    </source>
</evidence>
<dbReference type="PANTHER" id="PTHR31375">
    <property type="match status" value="1"/>
</dbReference>
<dbReference type="PROSITE" id="PS00502">
    <property type="entry name" value="POLYGALACTURONASE"/>
    <property type="match status" value="1"/>
</dbReference>
<dbReference type="SMART" id="SM00710">
    <property type="entry name" value="PbH1"/>
    <property type="match status" value="6"/>
</dbReference>
<evidence type="ECO:0008006" key="12">
    <source>
        <dbReference type="Google" id="ProtNLM"/>
    </source>
</evidence>
<feature type="active site" evidence="8">
    <location>
        <position position="218"/>
    </location>
</feature>
<dbReference type="Pfam" id="PF00295">
    <property type="entry name" value="Glyco_hydro_28"/>
    <property type="match status" value="1"/>
</dbReference>
<dbReference type="InterPro" id="IPR006626">
    <property type="entry name" value="PbH1"/>
</dbReference>
<dbReference type="GO" id="GO:0005975">
    <property type="term" value="P:carbohydrate metabolic process"/>
    <property type="evidence" value="ECO:0007669"/>
    <property type="project" value="InterPro"/>
</dbReference>
<dbReference type="EMBL" id="LRBV02000008">
    <property type="status" value="NOT_ANNOTATED_CDS"/>
    <property type="molecule type" value="Genomic_DNA"/>
</dbReference>
<keyword evidence="6 9" id="KW-0326">Glycosidase</keyword>
<evidence type="ECO:0000256" key="4">
    <source>
        <dbReference type="ARBA" id="ARBA00022525"/>
    </source>
</evidence>
<name>A0A7N2M909_QUELO</name>
<dbReference type="FunFam" id="2.160.20.10:FF:000004">
    <property type="entry name" value="Pectin lyase-like superfamily protein"/>
    <property type="match status" value="1"/>
</dbReference>
<keyword evidence="7" id="KW-0961">Cell wall biogenesis/degradation</keyword>
<comment type="similarity">
    <text evidence="2 9">Belongs to the glycosyl hydrolase 28 family.</text>
</comment>
<dbReference type="EnsemblPlants" id="QL08p008487:mrna">
    <property type="protein sequence ID" value="QL08p008487:mrna"/>
    <property type="gene ID" value="QL08p008487"/>
</dbReference>
<dbReference type="InterPro" id="IPR011050">
    <property type="entry name" value="Pectin_lyase_fold/virulence"/>
</dbReference>
<evidence type="ECO:0000256" key="9">
    <source>
        <dbReference type="RuleBase" id="RU361169"/>
    </source>
</evidence>
<evidence type="ECO:0000256" key="7">
    <source>
        <dbReference type="ARBA" id="ARBA00023316"/>
    </source>
</evidence>
<dbReference type="InParanoid" id="A0A7N2M909"/>